<dbReference type="InterPro" id="IPR014710">
    <property type="entry name" value="RmlC-like_jellyroll"/>
</dbReference>
<dbReference type="STRING" id="1612308.SAMN05444581_10173"/>
<feature type="domain" description="ChrR-like cupin" evidence="1">
    <location>
        <begin position="130"/>
        <end position="200"/>
    </location>
</feature>
<dbReference type="InterPro" id="IPR041916">
    <property type="entry name" value="Anti_sigma_zinc_sf"/>
</dbReference>
<reference evidence="2 3" key="1">
    <citation type="submission" date="2016-10" db="EMBL/GenBank/DDBJ databases">
        <authorList>
            <person name="de Groot N.N."/>
        </authorList>
    </citation>
    <scope>NUCLEOTIDE SEQUENCE [LARGE SCALE GENOMIC DNA]</scope>
    <source>
        <strain evidence="2 3">NE2</strain>
    </source>
</reference>
<dbReference type="RefSeq" id="WP_091675756.1">
    <property type="nucleotide sequence ID" value="NZ_FOSN01000001.1"/>
</dbReference>
<organism evidence="2 3">
    <name type="scientific">Methylocapsa palsarum</name>
    <dbReference type="NCBI Taxonomy" id="1612308"/>
    <lineage>
        <taxon>Bacteria</taxon>
        <taxon>Pseudomonadati</taxon>
        <taxon>Pseudomonadota</taxon>
        <taxon>Alphaproteobacteria</taxon>
        <taxon>Hyphomicrobiales</taxon>
        <taxon>Beijerinckiaceae</taxon>
        <taxon>Methylocapsa</taxon>
    </lineage>
</organism>
<dbReference type="Pfam" id="PF12973">
    <property type="entry name" value="Cupin_7"/>
    <property type="match status" value="1"/>
</dbReference>
<protein>
    <submittedName>
        <fullName evidence="2">Putative transcriptional regulator</fullName>
    </submittedName>
</protein>
<dbReference type="Proteomes" id="UP000198755">
    <property type="component" value="Unassembled WGS sequence"/>
</dbReference>
<dbReference type="SUPFAM" id="SSF51182">
    <property type="entry name" value="RmlC-like cupins"/>
    <property type="match status" value="1"/>
</dbReference>
<proteinExistence type="predicted"/>
<dbReference type="InterPro" id="IPR012807">
    <property type="entry name" value="Anti-sigma_ChrR"/>
</dbReference>
<accession>A0A1I3VSJ9</accession>
<gene>
    <name evidence="2" type="ORF">SAMN05444581_10173</name>
</gene>
<evidence type="ECO:0000313" key="3">
    <source>
        <dbReference type="Proteomes" id="UP000198755"/>
    </source>
</evidence>
<dbReference type="AlphaFoldDB" id="A0A1I3VSJ9"/>
<dbReference type="NCBIfam" id="TIGR02451">
    <property type="entry name" value="anti_sig_ChrR"/>
    <property type="match status" value="1"/>
</dbReference>
<dbReference type="Gene3D" id="2.60.120.10">
    <property type="entry name" value="Jelly Rolls"/>
    <property type="match status" value="1"/>
</dbReference>
<keyword evidence="3" id="KW-1185">Reference proteome</keyword>
<name>A0A1I3VSJ9_9HYPH</name>
<dbReference type="InterPro" id="IPR011051">
    <property type="entry name" value="RmlC_Cupin_sf"/>
</dbReference>
<dbReference type="InterPro" id="IPR025979">
    <property type="entry name" value="ChrR-like_cupin_dom"/>
</dbReference>
<dbReference type="OrthoDB" id="2988517at2"/>
<dbReference type="Gene3D" id="1.10.10.1320">
    <property type="entry name" value="Anti-sigma factor, zinc-finger domain"/>
    <property type="match status" value="1"/>
</dbReference>
<dbReference type="CDD" id="cd20301">
    <property type="entry name" value="cupin_ChrR"/>
    <property type="match status" value="1"/>
</dbReference>
<evidence type="ECO:0000259" key="1">
    <source>
        <dbReference type="Pfam" id="PF12973"/>
    </source>
</evidence>
<sequence length="220" mass="23530">MSIRHHVSDDLLVSYAAGSLSEGWSLLVATHLALCPRCRSRNRSAEAIGGWMLDCAGAEPVATGSLASVMARITDANPLQSQQRGCAESTPCSHDLPEPLRGYAGGELAELGWRRVGFTAARVEIKTGDPETQVRLLRFPPGMEVPEHGHGGRELTLILFGSLHDGGCVFERGDVADVDETVEHTPKAGPETGCVCLAVTNSPLRFRSLALRLVRPILGI</sequence>
<evidence type="ECO:0000313" key="2">
    <source>
        <dbReference type="EMBL" id="SFJ98205.1"/>
    </source>
</evidence>
<dbReference type="EMBL" id="FOSN01000001">
    <property type="protein sequence ID" value="SFJ98205.1"/>
    <property type="molecule type" value="Genomic_DNA"/>
</dbReference>